<dbReference type="InterPro" id="IPR010546">
    <property type="entry name" value="DUF1120"/>
</dbReference>
<name>A0A5P2GZC4_9BURK</name>
<organism evidence="1 2">
    <name type="scientific">Cupriavidus pauculus</name>
    <dbReference type="NCBI Taxonomy" id="82633"/>
    <lineage>
        <taxon>Bacteria</taxon>
        <taxon>Pseudomonadati</taxon>
        <taxon>Pseudomonadota</taxon>
        <taxon>Betaproteobacteria</taxon>
        <taxon>Burkholderiales</taxon>
        <taxon>Burkholderiaceae</taxon>
        <taxon>Cupriavidus</taxon>
    </lineage>
</organism>
<dbReference type="Pfam" id="PF06551">
    <property type="entry name" value="DUF1120"/>
    <property type="match status" value="1"/>
</dbReference>
<evidence type="ECO:0000313" key="1">
    <source>
        <dbReference type="EMBL" id="QET01002.1"/>
    </source>
</evidence>
<gene>
    <name evidence="1" type="ORF">FOB72_02440</name>
</gene>
<dbReference type="EMBL" id="CP044065">
    <property type="protein sequence ID" value="QET01002.1"/>
    <property type="molecule type" value="Genomic_DNA"/>
</dbReference>
<dbReference type="Proteomes" id="UP000322822">
    <property type="component" value="Chromosome 1"/>
</dbReference>
<sequence length="319" mass="33297">MCRRSRTWSFIEFALPCSRQRAGHLRCRLGLRRAAFLFARHFAFVLKKQRFIEAATATRMHRSSPFRPRTIMHTRLIHPVFHHSNVPHPDLRGPRRIARAAAVIAAAVSCLAPIGAHAAGSADLTVTGVIRPAACSTALSGGAIADFGTISARALSATAATVLPAQIVTLTITCNTATKVGITTTDNRAGTVNEAAGTALISTPGYTFGVGAIGGKTIGAYSLMLGSNAGVQATADGASVTAVYSQDGGKQWISSLLGPAQPGVRLHAWAPSSSSPPAAYKVITQPIKVTLALGKTGDLPPLDQEVQIDGLATISLSYL</sequence>
<proteinExistence type="predicted"/>
<dbReference type="OrthoDB" id="8584040at2"/>
<protein>
    <submittedName>
        <fullName evidence="1">DUF1120 domain-containing protein</fullName>
    </submittedName>
</protein>
<reference evidence="1 2" key="1">
    <citation type="submission" date="2019-09" db="EMBL/GenBank/DDBJ databases">
        <title>FDA dAtabase for Regulatory Grade micrObial Sequences (FDA-ARGOS): Supporting development and validation of Infectious Disease Dx tests.</title>
        <authorList>
            <person name="Sciortino C."/>
            <person name="Tallon L."/>
            <person name="Sadzewicz L."/>
            <person name="Vavikolanu K."/>
            <person name="Mehta A."/>
            <person name="Aluvathingal J."/>
            <person name="Nadendla S."/>
            <person name="Nandy P."/>
            <person name="Geyer C."/>
            <person name="Yan Y."/>
            <person name="Sichtig H."/>
        </authorList>
    </citation>
    <scope>NUCLEOTIDE SEQUENCE [LARGE SCALE GENOMIC DNA]</scope>
    <source>
        <strain evidence="1 2">FDAARGOS_664</strain>
    </source>
</reference>
<evidence type="ECO:0000313" key="2">
    <source>
        <dbReference type="Proteomes" id="UP000322822"/>
    </source>
</evidence>
<dbReference type="AlphaFoldDB" id="A0A5P2GZC4"/>
<accession>A0A5P2GZC4</accession>